<protein>
    <submittedName>
        <fullName evidence="1">Uncharacterized protein</fullName>
    </submittedName>
</protein>
<dbReference type="Proteomes" id="UP000269721">
    <property type="component" value="Unassembled WGS sequence"/>
</dbReference>
<sequence length="251" mass="26455">MANDAGGAGGGRVGSAGKASATPILGAGFCTVLGKSAPRAKRSPTSEPKSSNDGLNQLLNLKAKFKYIFTIPCLAARLRARKRRLEICNGTGIDGGGAGWTGGVRPCSTSFWYNLDSPLLQTQGSSVQISFRFDVVTGSQLQPTTIPLAPSTSLTLPAQQGSITAFPNAGSLTAGMELEGVLYDFGAASAPVQASQLGYQYLMAGWTGRTMQARRLRSVWTKCEIRCELYYDGAGFGECERSGVYGCCYGY</sequence>
<accession>A0A4P9WQQ8</accession>
<gene>
    <name evidence="1" type="ORF">BDK51DRAFT_40154</name>
</gene>
<keyword evidence="2" id="KW-1185">Reference proteome</keyword>
<evidence type="ECO:0000313" key="1">
    <source>
        <dbReference type="EMBL" id="RKO94158.1"/>
    </source>
</evidence>
<organism evidence="1 2">
    <name type="scientific">Blyttiomyces helicus</name>
    <dbReference type="NCBI Taxonomy" id="388810"/>
    <lineage>
        <taxon>Eukaryota</taxon>
        <taxon>Fungi</taxon>
        <taxon>Fungi incertae sedis</taxon>
        <taxon>Chytridiomycota</taxon>
        <taxon>Chytridiomycota incertae sedis</taxon>
        <taxon>Chytridiomycetes</taxon>
        <taxon>Chytridiomycetes incertae sedis</taxon>
        <taxon>Blyttiomyces</taxon>
    </lineage>
</organism>
<name>A0A4P9WQQ8_9FUNG</name>
<feature type="non-terminal residue" evidence="1">
    <location>
        <position position="251"/>
    </location>
</feature>
<reference evidence="2" key="1">
    <citation type="journal article" date="2018" name="Nat. Microbiol.">
        <title>Leveraging single-cell genomics to expand the fungal tree of life.</title>
        <authorList>
            <person name="Ahrendt S.R."/>
            <person name="Quandt C.A."/>
            <person name="Ciobanu D."/>
            <person name="Clum A."/>
            <person name="Salamov A."/>
            <person name="Andreopoulos B."/>
            <person name="Cheng J.F."/>
            <person name="Woyke T."/>
            <person name="Pelin A."/>
            <person name="Henrissat B."/>
            <person name="Reynolds N.K."/>
            <person name="Benny G.L."/>
            <person name="Smith M.E."/>
            <person name="James T.Y."/>
            <person name="Grigoriev I.V."/>
        </authorList>
    </citation>
    <scope>NUCLEOTIDE SEQUENCE [LARGE SCALE GENOMIC DNA]</scope>
</reference>
<dbReference type="EMBL" id="KZ993989">
    <property type="protein sequence ID" value="RKO94158.1"/>
    <property type="molecule type" value="Genomic_DNA"/>
</dbReference>
<proteinExistence type="predicted"/>
<evidence type="ECO:0000313" key="2">
    <source>
        <dbReference type="Proteomes" id="UP000269721"/>
    </source>
</evidence>
<dbReference type="AlphaFoldDB" id="A0A4P9WQQ8"/>